<gene>
    <name evidence="1" type="ORF">B296_00035882</name>
</gene>
<sequence>MDWPRLIDKGLAETKVEILFITHFKGGLRLVDLMWAFLHDGPSVRVWGRLSGPLDVAPEMSLAYGLLNLISEVMTLRVMAIVLAETIILCLVPEHSRNLHGVGHSQEFFSLIWRNISVLVEFRGDGSGLGYDGSIDRVTFSGPLKAAIRVSL</sequence>
<reference evidence="1 2" key="1">
    <citation type="journal article" date="2014" name="Agronomy (Basel)">
        <title>A Draft Genome Sequence for Ensete ventricosum, the Drought-Tolerant Tree Against Hunger.</title>
        <authorList>
            <person name="Harrison J."/>
            <person name="Moore K.A."/>
            <person name="Paszkiewicz K."/>
            <person name="Jones T."/>
            <person name="Grant M."/>
            <person name="Ambacheew D."/>
            <person name="Muzemil S."/>
            <person name="Studholme D.J."/>
        </authorList>
    </citation>
    <scope>NUCLEOTIDE SEQUENCE [LARGE SCALE GENOMIC DNA]</scope>
</reference>
<evidence type="ECO:0000313" key="1">
    <source>
        <dbReference type="EMBL" id="RRT71091.1"/>
    </source>
</evidence>
<accession>A0A427A4G9</accession>
<proteinExistence type="predicted"/>
<organism evidence="1 2">
    <name type="scientific">Ensete ventricosum</name>
    <name type="common">Abyssinian banana</name>
    <name type="synonym">Musa ensete</name>
    <dbReference type="NCBI Taxonomy" id="4639"/>
    <lineage>
        <taxon>Eukaryota</taxon>
        <taxon>Viridiplantae</taxon>
        <taxon>Streptophyta</taxon>
        <taxon>Embryophyta</taxon>
        <taxon>Tracheophyta</taxon>
        <taxon>Spermatophyta</taxon>
        <taxon>Magnoliopsida</taxon>
        <taxon>Liliopsida</taxon>
        <taxon>Zingiberales</taxon>
        <taxon>Musaceae</taxon>
        <taxon>Ensete</taxon>
    </lineage>
</organism>
<protein>
    <submittedName>
        <fullName evidence="1">Uncharacterized protein</fullName>
    </submittedName>
</protein>
<dbReference type="AlphaFoldDB" id="A0A427A4G9"/>
<dbReference type="EMBL" id="AMZH03003807">
    <property type="protein sequence ID" value="RRT71091.1"/>
    <property type="molecule type" value="Genomic_DNA"/>
</dbReference>
<comment type="caution">
    <text evidence="1">The sequence shown here is derived from an EMBL/GenBank/DDBJ whole genome shotgun (WGS) entry which is preliminary data.</text>
</comment>
<name>A0A427A4G9_ENSVE</name>
<evidence type="ECO:0000313" key="2">
    <source>
        <dbReference type="Proteomes" id="UP000287651"/>
    </source>
</evidence>
<dbReference type="Proteomes" id="UP000287651">
    <property type="component" value="Unassembled WGS sequence"/>
</dbReference>